<comment type="caution">
    <text evidence="2">The sequence shown here is derived from an EMBL/GenBank/DDBJ whole genome shotgun (WGS) entry which is preliminary data.</text>
</comment>
<dbReference type="AlphaFoldDB" id="A0A413K519"/>
<sequence length="416" mass="47163">MIKSVIFDIDGTLLDTEYAVLNSLRDTIWELKNEKVELSDLTFALGIPGEEALKQLGISDTQNGNIVWNTCLANYSHTIRLFDCVADVLKELRNRGYKLGVITSKNREEYKTDFSPFGLDGYFDTVICAGDSDKPKPSPAPMLRYLEQSKTKKEEAIYIGDTFYDMQCASSAGVAFGLALWGCHCVNHIHTDYYFNHPTDILYLLSIDKNKRDRMPWVKLATELQFLAQGGLCYSKDPFDIERFGRIREISAEMISLGSGYSLSHVKSVFCNETGFQTPKLDTRAAIFQKDKILLVKEKNSTWSLPGGWVDVYESIKTNTVKEVKEEAGLDVIPIKLIAVQDRKLHNLPEYAYGVTKAFVLCKVVGGEFTDNLETVKSEYFGLDELPPLAEEKNNAEQVRLCFDAYYDKNWHTIFD</sequence>
<organism evidence="2 3">
    <name type="scientific">Bacteroides fragilis</name>
    <dbReference type="NCBI Taxonomy" id="817"/>
    <lineage>
        <taxon>Bacteria</taxon>
        <taxon>Pseudomonadati</taxon>
        <taxon>Bacteroidota</taxon>
        <taxon>Bacteroidia</taxon>
        <taxon>Bacteroidales</taxon>
        <taxon>Bacteroidaceae</taxon>
        <taxon>Bacteroides</taxon>
    </lineage>
</organism>
<name>A0A413K519_BACFG</name>
<gene>
    <name evidence="2" type="ORF">DXA27_03075</name>
</gene>
<dbReference type="PANTHER" id="PTHR43434">
    <property type="entry name" value="PHOSPHOGLYCOLATE PHOSPHATASE"/>
    <property type="match status" value="1"/>
</dbReference>
<dbReference type="InterPro" id="IPR041492">
    <property type="entry name" value="HAD_2"/>
</dbReference>
<dbReference type="Gene3D" id="1.10.150.240">
    <property type="entry name" value="Putative phosphatase, domain 2"/>
    <property type="match status" value="1"/>
</dbReference>
<dbReference type="SFLD" id="SFLDG01129">
    <property type="entry name" value="C1.5:_HAD__Beta-PGM__Phosphata"/>
    <property type="match status" value="1"/>
</dbReference>
<reference evidence="2 3" key="1">
    <citation type="submission" date="2018-08" db="EMBL/GenBank/DDBJ databases">
        <title>A genome reference for cultivated species of the human gut microbiota.</title>
        <authorList>
            <person name="Zou Y."/>
            <person name="Xue W."/>
            <person name="Luo G."/>
        </authorList>
    </citation>
    <scope>NUCLEOTIDE SEQUENCE [LARGE SCALE GENOMIC DNA]</scope>
    <source>
        <strain evidence="2 3">OF01-1</strain>
    </source>
</reference>
<dbReference type="InterPro" id="IPR000086">
    <property type="entry name" value="NUDIX_hydrolase_dom"/>
</dbReference>
<dbReference type="NCBIfam" id="TIGR01549">
    <property type="entry name" value="HAD-SF-IA-v1"/>
    <property type="match status" value="1"/>
</dbReference>
<dbReference type="Pfam" id="PF00293">
    <property type="entry name" value="NUDIX"/>
    <property type="match status" value="1"/>
</dbReference>
<protein>
    <submittedName>
        <fullName evidence="2">HAD family hydrolase</fullName>
    </submittedName>
</protein>
<dbReference type="CDD" id="cd18889">
    <property type="entry name" value="NUDIX_ADPRase"/>
    <property type="match status" value="1"/>
</dbReference>
<dbReference type="Pfam" id="PF13419">
    <property type="entry name" value="HAD_2"/>
    <property type="match status" value="1"/>
</dbReference>
<evidence type="ECO:0000313" key="3">
    <source>
        <dbReference type="Proteomes" id="UP000284614"/>
    </source>
</evidence>
<dbReference type="GO" id="GO:0005829">
    <property type="term" value="C:cytosol"/>
    <property type="evidence" value="ECO:0007669"/>
    <property type="project" value="TreeGrafter"/>
</dbReference>
<dbReference type="SFLD" id="SFLDS00003">
    <property type="entry name" value="Haloacid_Dehalogenase"/>
    <property type="match status" value="1"/>
</dbReference>
<dbReference type="PANTHER" id="PTHR43434:SF26">
    <property type="entry name" value="PYROPHOSPHATASE PPAX"/>
    <property type="match status" value="1"/>
</dbReference>
<dbReference type="GO" id="GO:0008967">
    <property type="term" value="F:phosphoglycolate phosphatase activity"/>
    <property type="evidence" value="ECO:0007669"/>
    <property type="project" value="TreeGrafter"/>
</dbReference>
<proteinExistence type="predicted"/>
<dbReference type="SUPFAM" id="SSF56784">
    <property type="entry name" value="HAD-like"/>
    <property type="match status" value="1"/>
</dbReference>
<dbReference type="Gene3D" id="3.40.50.1000">
    <property type="entry name" value="HAD superfamily/HAD-like"/>
    <property type="match status" value="1"/>
</dbReference>
<dbReference type="SUPFAM" id="SSF55811">
    <property type="entry name" value="Nudix"/>
    <property type="match status" value="1"/>
</dbReference>
<dbReference type="PROSITE" id="PS51462">
    <property type="entry name" value="NUDIX"/>
    <property type="match status" value="1"/>
</dbReference>
<evidence type="ECO:0000259" key="1">
    <source>
        <dbReference type="PROSITE" id="PS51462"/>
    </source>
</evidence>
<accession>A0A413K519</accession>
<dbReference type="InterPro" id="IPR059176">
    <property type="entry name" value="UDP-X_N"/>
</dbReference>
<dbReference type="InterPro" id="IPR023198">
    <property type="entry name" value="PGP-like_dom2"/>
</dbReference>
<dbReference type="InterPro" id="IPR050155">
    <property type="entry name" value="HAD-like_hydrolase_sf"/>
</dbReference>
<dbReference type="InterPro" id="IPR006439">
    <property type="entry name" value="HAD-SF_hydro_IA"/>
</dbReference>
<keyword evidence="2" id="KW-0378">Hydrolase</keyword>
<dbReference type="InterPro" id="IPR015797">
    <property type="entry name" value="NUDIX_hydrolase-like_dom_sf"/>
</dbReference>
<dbReference type="Pfam" id="PF12535">
    <property type="entry name" value="Nudix_N"/>
    <property type="match status" value="1"/>
</dbReference>
<feature type="domain" description="Nudix hydrolase" evidence="1">
    <location>
        <begin position="278"/>
        <end position="403"/>
    </location>
</feature>
<dbReference type="Gene3D" id="6.10.250.1120">
    <property type="match status" value="1"/>
</dbReference>
<dbReference type="InterPro" id="IPR036412">
    <property type="entry name" value="HAD-like_sf"/>
</dbReference>
<dbReference type="Proteomes" id="UP000284614">
    <property type="component" value="Unassembled WGS sequence"/>
</dbReference>
<evidence type="ECO:0000313" key="2">
    <source>
        <dbReference type="EMBL" id="RGY71229.1"/>
    </source>
</evidence>
<dbReference type="EMBL" id="QSDG01000002">
    <property type="protein sequence ID" value="RGY71229.1"/>
    <property type="molecule type" value="Genomic_DNA"/>
</dbReference>
<dbReference type="PRINTS" id="PR00413">
    <property type="entry name" value="HADHALOGNASE"/>
</dbReference>
<dbReference type="GO" id="GO:0006281">
    <property type="term" value="P:DNA repair"/>
    <property type="evidence" value="ECO:0007669"/>
    <property type="project" value="TreeGrafter"/>
</dbReference>
<dbReference type="Gene3D" id="3.90.79.10">
    <property type="entry name" value="Nucleoside Triphosphate Pyrophosphohydrolase"/>
    <property type="match status" value="1"/>
</dbReference>
<dbReference type="InterPro" id="IPR023214">
    <property type="entry name" value="HAD_sf"/>
</dbReference>